<dbReference type="PANTHER" id="PTHR11783">
    <property type="entry name" value="SULFOTRANSFERASE SULT"/>
    <property type="match status" value="1"/>
</dbReference>
<dbReference type="Gene3D" id="3.40.50.300">
    <property type="entry name" value="P-loop containing nucleotide triphosphate hydrolases"/>
    <property type="match status" value="1"/>
</dbReference>
<dbReference type="InterPro" id="IPR000863">
    <property type="entry name" value="Sulfotransferase_dom"/>
</dbReference>
<accession>A0ABP8ZGZ1</accession>
<reference evidence="5" key="1">
    <citation type="journal article" date="2019" name="Int. J. Syst. Evol. Microbiol.">
        <title>The Global Catalogue of Microorganisms (GCM) 10K type strain sequencing project: providing services to taxonomists for standard genome sequencing and annotation.</title>
        <authorList>
            <consortium name="The Broad Institute Genomics Platform"/>
            <consortium name="The Broad Institute Genome Sequencing Center for Infectious Disease"/>
            <person name="Wu L."/>
            <person name="Ma J."/>
        </authorList>
    </citation>
    <scope>NUCLEOTIDE SEQUENCE [LARGE SCALE GENOMIC DNA]</scope>
    <source>
        <strain evidence="5">JCM 18532</strain>
    </source>
</reference>
<dbReference type="Proteomes" id="UP001499882">
    <property type="component" value="Unassembled WGS sequence"/>
</dbReference>
<proteinExistence type="inferred from homology"/>
<dbReference type="RefSeq" id="WP_345529557.1">
    <property type="nucleotide sequence ID" value="NZ_BAABKN010000032.1"/>
</dbReference>
<evidence type="ECO:0000313" key="4">
    <source>
        <dbReference type="EMBL" id="GAA4756219.1"/>
    </source>
</evidence>
<protein>
    <submittedName>
        <fullName evidence="4">Glycolipid sulfotransferase</fullName>
    </submittedName>
</protein>
<evidence type="ECO:0000313" key="5">
    <source>
        <dbReference type="Proteomes" id="UP001499882"/>
    </source>
</evidence>
<evidence type="ECO:0000256" key="2">
    <source>
        <dbReference type="ARBA" id="ARBA00022679"/>
    </source>
</evidence>
<feature type="domain" description="Sulfotransferase" evidence="3">
    <location>
        <begin position="21"/>
        <end position="279"/>
    </location>
</feature>
<keyword evidence="2" id="KW-0808">Transferase</keyword>
<dbReference type="InterPro" id="IPR027417">
    <property type="entry name" value="P-loop_NTPase"/>
</dbReference>
<gene>
    <name evidence="4" type="ORF">GCM10023350_47230</name>
</gene>
<comment type="similarity">
    <text evidence="1">Belongs to the sulfotransferase 1 family.</text>
</comment>
<dbReference type="EMBL" id="BAABKN010000032">
    <property type="protein sequence ID" value="GAA4756219.1"/>
    <property type="molecule type" value="Genomic_DNA"/>
</dbReference>
<dbReference type="SUPFAM" id="SSF52540">
    <property type="entry name" value="P-loop containing nucleoside triphosphate hydrolases"/>
    <property type="match status" value="1"/>
</dbReference>
<name>A0ABP8ZGZ1_9ACTN</name>
<sequence>MIRYRSSEEDSDRWRRFPFRDGDIVVSTRSKSGTTWMQQILVSMIHGSPDLPAPLGELSPWVDWLVEPEDALFQRLEEQAGRRVVKTHTPLDGVVLDLRAAYVVVVRDPLDVAVSLFHQGDNIDRERVAELTGEPVRPSSPRPPLAGWLRDWTLAEVDRTVSMDSLDGVVHHASDAWGRCGSGLVHVVAYADMVADLEGEMRALASALEIPVAGEAWSDLVVAASFDSMRRRAADRAPGARGVLKDPAAFFRRGRPGAGREVLDPADLAAYEDRVRRLAKRYAAPGEASAAAALLGVGDGAKFVG</sequence>
<evidence type="ECO:0000259" key="3">
    <source>
        <dbReference type="Pfam" id="PF00685"/>
    </source>
</evidence>
<organism evidence="4 5">
    <name type="scientific">Nocardioides endophyticus</name>
    <dbReference type="NCBI Taxonomy" id="1353775"/>
    <lineage>
        <taxon>Bacteria</taxon>
        <taxon>Bacillati</taxon>
        <taxon>Actinomycetota</taxon>
        <taxon>Actinomycetes</taxon>
        <taxon>Propionibacteriales</taxon>
        <taxon>Nocardioidaceae</taxon>
        <taxon>Nocardioides</taxon>
    </lineage>
</organism>
<dbReference type="Pfam" id="PF00685">
    <property type="entry name" value="Sulfotransfer_1"/>
    <property type="match status" value="1"/>
</dbReference>
<comment type="caution">
    <text evidence="4">The sequence shown here is derived from an EMBL/GenBank/DDBJ whole genome shotgun (WGS) entry which is preliminary data.</text>
</comment>
<evidence type="ECO:0000256" key="1">
    <source>
        <dbReference type="ARBA" id="ARBA00005771"/>
    </source>
</evidence>
<keyword evidence="5" id="KW-1185">Reference proteome</keyword>